<feature type="region of interest" description="Disordered" evidence="1">
    <location>
        <begin position="433"/>
        <end position="547"/>
    </location>
</feature>
<feature type="compositionally biased region" description="Basic residues" evidence="1">
    <location>
        <begin position="935"/>
        <end position="949"/>
    </location>
</feature>
<feature type="compositionally biased region" description="Low complexity" evidence="1">
    <location>
        <begin position="537"/>
        <end position="547"/>
    </location>
</feature>
<protein>
    <submittedName>
        <fullName evidence="2">Uncharacterized protein</fullName>
    </submittedName>
</protein>
<evidence type="ECO:0000256" key="1">
    <source>
        <dbReference type="SAM" id="MobiDB-lite"/>
    </source>
</evidence>
<reference evidence="3" key="1">
    <citation type="submission" date="2014-03" db="EMBL/GenBank/DDBJ databases">
        <title>The Genome Sequence of Puccinia striiformis f. sp. tritici PST-78.</title>
        <authorList>
            <consortium name="The Broad Institute Genome Sequencing Platform"/>
            <person name="Cuomo C."/>
            <person name="Hulbert S."/>
            <person name="Chen X."/>
            <person name="Walker B."/>
            <person name="Young S.K."/>
            <person name="Zeng Q."/>
            <person name="Gargeya S."/>
            <person name="Fitzgerald M."/>
            <person name="Haas B."/>
            <person name="Abouelleil A."/>
            <person name="Alvarado L."/>
            <person name="Arachchi H.M."/>
            <person name="Berlin A.M."/>
            <person name="Chapman S.B."/>
            <person name="Goldberg J."/>
            <person name="Griggs A."/>
            <person name="Gujja S."/>
            <person name="Hansen M."/>
            <person name="Howarth C."/>
            <person name="Imamovic A."/>
            <person name="Larimer J."/>
            <person name="McCowan C."/>
            <person name="Montmayeur A."/>
            <person name="Murphy C."/>
            <person name="Neiman D."/>
            <person name="Pearson M."/>
            <person name="Priest M."/>
            <person name="Roberts A."/>
            <person name="Saif S."/>
            <person name="Shea T."/>
            <person name="Sisk P."/>
            <person name="Sykes S."/>
            <person name="Wortman J."/>
            <person name="Nusbaum C."/>
            <person name="Birren B."/>
        </authorList>
    </citation>
    <scope>NUCLEOTIDE SEQUENCE [LARGE SCALE GENOMIC DNA]</scope>
    <source>
        <strain evidence="3">race PST-78</strain>
    </source>
</reference>
<gene>
    <name evidence="2" type="ORF">PSTG_12787</name>
</gene>
<dbReference type="AlphaFoldDB" id="A0A0L0V3I3"/>
<feature type="compositionally biased region" description="Polar residues" evidence="1">
    <location>
        <begin position="405"/>
        <end position="417"/>
    </location>
</feature>
<comment type="caution">
    <text evidence="2">The sequence shown here is derived from an EMBL/GenBank/DDBJ whole genome shotgun (WGS) entry which is preliminary data.</text>
</comment>
<feature type="region of interest" description="Disordered" evidence="1">
    <location>
        <begin position="395"/>
        <end position="417"/>
    </location>
</feature>
<feature type="compositionally biased region" description="Low complexity" evidence="1">
    <location>
        <begin position="433"/>
        <end position="451"/>
    </location>
</feature>
<feature type="region of interest" description="Disordered" evidence="1">
    <location>
        <begin position="230"/>
        <end position="250"/>
    </location>
</feature>
<dbReference type="OrthoDB" id="2129662at2759"/>
<proteinExistence type="predicted"/>
<evidence type="ECO:0000313" key="2">
    <source>
        <dbReference type="EMBL" id="KNE93875.1"/>
    </source>
</evidence>
<dbReference type="EMBL" id="AJIL01000128">
    <property type="protein sequence ID" value="KNE93875.1"/>
    <property type="molecule type" value="Genomic_DNA"/>
</dbReference>
<feature type="compositionally biased region" description="Polar residues" evidence="1">
    <location>
        <begin position="509"/>
        <end position="529"/>
    </location>
</feature>
<name>A0A0L0V3I3_9BASI</name>
<feature type="region of interest" description="Disordered" evidence="1">
    <location>
        <begin position="935"/>
        <end position="960"/>
    </location>
</feature>
<feature type="compositionally biased region" description="Polar residues" evidence="1">
    <location>
        <begin position="230"/>
        <end position="244"/>
    </location>
</feature>
<evidence type="ECO:0000313" key="3">
    <source>
        <dbReference type="Proteomes" id="UP000054564"/>
    </source>
</evidence>
<sequence>MLVRAAGRPVSGEELGESILADNEFNQFSPIQKRRNRIQRENASTRAKKFCTKPRSRNIPAQDYRVLYLNNHYNSGILRRGHLAIRRVFTGRFRFNPQAKPRLHLADKTCRKSSQNLTGLASTLPNSHIRINLPAPMTHPASEQVAPEAYGERPWTQAFHTVHTLEITYKVGQQEIPSHVLVRRVRCAPLSYLPLLSTEKDPIILEEKRFLEQTLLEICFKMTATSSALTGEEVNPQQHRNASRSPPPTLSLYQSNLDTMRLPNCNLNSPSPFLHKGATLPPPMPYDYHSQATELSDKYCRPGSADGISRAWGNTTNPSSPYSNCQSTILLPSPGAAAEPGSGGLASVSTPSIGFDYSTPTSAFSFHSPVFFSSEISSIPQRYVPDHLVPCPPGTPSLERHLLPSGSSHDSPHPWTNHNLSVHALSSAHLSSSSASLTHSDPLPSDSSSRSWTPEQTENSNPPIGQSELGNPSHRFAPLGSPANFEQLSTSFFDHPGRNSPPHPRAQLPESTLRGSVPSQRLGINTSDASSDEHRSPLTPLSLDPPSLRLMNTSASFGISPAWFEPEIFSPHSEYEGSCNPHLFLPPRHSPLSGDPHTQTSQPLAPKCQSGNGSPILTGQPPMQARFIPGKRHASNKSIPDPSSRIPLDPICKTNDARVPGCNKKKKREVREVEAFCGVCGERMARLTLRGSPEELYVADGFDVIHTCKPCQEGRPGGTPTSVRNDMGAAPFSERTFVKSENRPEVISQGAVTTFRKRNRRTDDVTAPTTCDCCARQLGVGGIVPRNGRSAIQFVVEVVCVHCVSNFRRCTDCGGGGGSRLGVGKWRCKELFSDGRRTCILSHQRQGASTEVITTVWRVRQLSGKPELETLVGQLRELVKHSLYAALATPEILESGLARVSTFDDIKTMYANGWKQIQPLIHQDVENSTGRRRYVGLRWTKPHPRKGPKRGALNSSDQVSPSVREGDLLLEPGKELSGFVFSEWDMHKGTFFVSVAMPWQSGDALESTASLAHKSLVEAKIDRERLVDDLVGRGMDPREANLRHPPIRHLWTILFFHRETRLVQFLEKRRKFMPLEEYLSQYPDARKEMFPPERDCYVPRDEQLGWSVWVRRENGNPPRNTQ</sequence>
<dbReference type="Proteomes" id="UP000054564">
    <property type="component" value="Unassembled WGS sequence"/>
</dbReference>
<organism evidence="2 3">
    <name type="scientific">Puccinia striiformis f. sp. tritici PST-78</name>
    <dbReference type="NCBI Taxonomy" id="1165861"/>
    <lineage>
        <taxon>Eukaryota</taxon>
        <taxon>Fungi</taxon>
        <taxon>Dikarya</taxon>
        <taxon>Basidiomycota</taxon>
        <taxon>Pucciniomycotina</taxon>
        <taxon>Pucciniomycetes</taxon>
        <taxon>Pucciniales</taxon>
        <taxon>Pucciniaceae</taxon>
        <taxon>Puccinia</taxon>
    </lineage>
</organism>
<keyword evidence="3" id="KW-1185">Reference proteome</keyword>
<dbReference type="STRING" id="1165861.A0A0L0V3I3"/>
<accession>A0A0L0V3I3</accession>
<feature type="compositionally biased region" description="Polar residues" evidence="1">
    <location>
        <begin position="452"/>
        <end position="470"/>
    </location>
</feature>